<dbReference type="OrthoDB" id="5377781at2"/>
<keyword evidence="3" id="KW-0472">Membrane</keyword>
<evidence type="ECO:0008006" key="6">
    <source>
        <dbReference type="Google" id="ProtNLM"/>
    </source>
</evidence>
<keyword evidence="1" id="KW-0175">Coiled coil</keyword>
<protein>
    <recommendedName>
        <fullName evidence="6">Chromosome segregation protein SMC</fullName>
    </recommendedName>
</protein>
<dbReference type="Gene3D" id="3.40.50.300">
    <property type="entry name" value="P-loop containing nucleotide triphosphate hydrolases"/>
    <property type="match status" value="1"/>
</dbReference>
<name>A0A1H8EB49_STIAU</name>
<dbReference type="InterPro" id="IPR027417">
    <property type="entry name" value="P-loop_NTPase"/>
</dbReference>
<feature type="transmembrane region" description="Helical" evidence="3">
    <location>
        <begin position="294"/>
        <end position="315"/>
    </location>
</feature>
<feature type="coiled-coil region" evidence="1">
    <location>
        <begin position="365"/>
        <end position="417"/>
    </location>
</feature>
<gene>
    <name evidence="4" type="ORF">SAMN05444354_13261</name>
</gene>
<sequence length="628" mass="68915">MHFVEVAVQNVRGFSAQGRFALKAGYLVLKPPTVDVSPLAGLALALFYADGRGGDANFAASSEKPGKAAFTFVGQDAQTYRLLRELGGSGTLHRQTAPGQPPELVSQDSAEIGQFLRAQAGMPSRTTLEQVYCLLPGHLPSRRPRLRTSRPDLKRPSVTSGSALASNQAVTPAEDIPAAEARVRELEKEMVRSREVDELQFKLDGLNSQLFETERRLNSTEGLKVAVRDAEAAWNAAPTPETLGLPADIATRVERYPKALSRRDDALNRLAAEREQEAQSIPVAVEPLTANGQFWAGLGGGTLLLVLGIVLGSVLDSAWRYLVLLDIPAFGWAAMLALRYVDDLSRTTDVGRKDVMFAAREKKILDDFEAESAHVRKALKVLELEDPADIPAVFERKGLLEQRLLELRDQLAAMEASPEFVAAGEQREDIKRQLDEVSAQIAKIGTYVRDVRDVEREISRTRESIALAKAPPPAAFGGGPAEPLEDPSPVLLAQAADLLASDLSSVQGQLKDRCLQYFTALTDRRYQSIDWDHEGRGYVFSQGRHVPVGELLPKDLDLYYLALRLTVVEKASARVKYPFLLEHPFQGVEEMKLQLLGRMLKHLGTLTQVLHVTAHPGFAQLSDSTVNL</sequence>
<dbReference type="AlphaFoldDB" id="A0A1H8EB49"/>
<keyword evidence="3" id="KW-1133">Transmembrane helix</keyword>
<keyword evidence="3" id="KW-0812">Transmembrane</keyword>
<feature type="transmembrane region" description="Helical" evidence="3">
    <location>
        <begin position="322"/>
        <end position="341"/>
    </location>
</feature>
<feature type="compositionally biased region" description="Polar residues" evidence="2">
    <location>
        <begin position="157"/>
        <end position="170"/>
    </location>
</feature>
<dbReference type="Proteomes" id="UP000182719">
    <property type="component" value="Unassembled WGS sequence"/>
</dbReference>
<feature type="region of interest" description="Disordered" evidence="2">
    <location>
        <begin position="140"/>
        <end position="170"/>
    </location>
</feature>
<feature type="coiled-coil region" evidence="1">
    <location>
        <begin position="176"/>
        <end position="216"/>
    </location>
</feature>
<reference evidence="5" key="1">
    <citation type="submission" date="2016-10" db="EMBL/GenBank/DDBJ databases">
        <authorList>
            <person name="Varghese N."/>
            <person name="Submissions S."/>
        </authorList>
    </citation>
    <scope>NUCLEOTIDE SEQUENCE [LARGE SCALE GENOMIC DNA]</scope>
    <source>
        <strain evidence="5">DSM 17044</strain>
    </source>
</reference>
<keyword evidence="5" id="KW-1185">Reference proteome</keyword>
<dbReference type="RefSeq" id="WP_075011109.1">
    <property type="nucleotide sequence ID" value="NZ_FOAP01000032.1"/>
</dbReference>
<organism evidence="4 5">
    <name type="scientific">Stigmatella aurantiaca</name>
    <dbReference type="NCBI Taxonomy" id="41"/>
    <lineage>
        <taxon>Bacteria</taxon>
        <taxon>Pseudomonadati</taxon>
        <taxon>Myxococcota</taxon>
        <taxon>Myxococcia</taxon>
        <taxon>Myxococcales</taxon>
        <taxon>Cystobacterineae</taxon>
        <taxon>Archangiaceae</taxon>
        <taxon>Stigmatella</taxon>
    </lineage>
</organism>
<evidence type="ECO:0000313" key="4">
    <source>
        <dbReference type="EMBL" id="SEN16712.1"/>
    </source>
</evidence>
<evidence type="ECO:0000256" key="2">
    <source>
        <dbReference type="SAM" id="MobiDB-lite"/>
    </source>
</evidence>
<evidence type="ECO:0000256" key="1">
    <source>
        <dbReference type="SAM" id="Coils"/>
    </source>
</evidence>
<evidence type="ECO:0000256" key="3">
    <source>
        <dbReference type="SAM" id="Phobius"/>
    </source>
</evidence>
<accession>A0A1H8EB49</accession>
<dbReference type="EMBL" id="FOAP01000032">
    <property type="protein sequence ID" value="SEN16712.1"/>
    <property type="molecule type" value="Genomic_DNA"/>
</dbReference>
<proteinExistence type="predicted"/>
<evidence type="ECO:0000313" key="5">
    <source>
        <dbReference type="Proteomes" id="UP000182719"/>
    </source>
</evidence>